<dbReference type="PANTHER" id="PTHR30480:SF13">
    <property type="entry name" value="BETA-HEXOSAMINIDASE"/>
    <property type="match status" value="1"/>
</dbReference>
<evidence type="ECO:0000256" key="1">
    <source>
        <dbReference type="ARBA" id="ARBA00001231"/>
    </source>
</evidence>
<dbReference type="InterPro" id="IPR001764">
    <property type="entry name" value="Glyco_hydro_3_N"/>
</dbReference>
<comment type="similarity">
    <text evidence="2">Belongs to the glycosyl hydrolase 3 family.</text>
</comment>
<accession>A0A101ERE2</accession>
<organism evidence="8 9">
    <name type="scientific">Thermotoga petrophila</name>
    <dbReference type="NCBI Taxonomy" id="93929"/>
    <lineage>
        <taxon>Bacteria</taxon>
        <taxon>Thermotogati</taxon>
        <taxon>Thermotogota</taxon>
        <taxon>Thermotogae</taxon>
        <taxon>Thermotogales</taxon>
        <taxon>Thermotogaceae</taxon>
        <taxon>Thermotoga</taxon>
    </lineage>
</organism>
<evidence type="ECO:0000259" key="6">
    <source>
        <dbReference type="Pfam" id="PF00933"/>
    </source>
</evidence>
<sequence>MVDVDLGKLFFCGFNDFNEEVKEIIRKYRPAGILIYPGVLSKEYLLMDFMSFLSKEGDFLISSDHEGGQLEVLKYVPSSPGNLAFGKNSPDVTYRYSRVAGKIMEIVGFNMVFAPVLDLLSEESSSVIDMRSYGSDPKIVAEHGAKACEGYLEGGVMPCIKHFPGHGRAREDSHLTLPVVDAPFEKLWEEDLLPFRKVLEREKKVTVMTAHVRYSSIDSLPATLSEKIITDVLRKKIGFDGLVISDAMEMSAVSNNFSVEEIVSLFLNAGGNMILLGDYRNLPVYYETLVKLLEDGRVQKDKVERSIRMVEKYLAFAKKNSGVGFLADSSAKAVEFLGFEKIDHTSEVTLLVPSSENLSQADTTGGDYDQIPEIVSRFFEVENVVRYTVEDGPEFVEGDLIFDFVADIPNEKALKAHLSLPAEKTVYFVLRNPFDVRYFEGRKIVVTRSTKPISIYKSLEHFLGRCDS</sequence>
<feature type="domain" description="Beta-N-acetylglucosaminidase C-terminal" evidence="7">
    <location>
        <begin position="346"/>
        <end position="462"/>
    </location>
</feature>
<comment type="catalytic activity">
    <reaction evidence="1">
        <text>Hydrolysis of terminal non-reducing N-acetyl-D-hexosamine residues in N-acetyl-beta-D-hexosaminides.</text>
        <dbReference type="EC" id="3.2.1.52"/>
    </reaction>
</comment>
<evidence type="ECO:0000256" key="5">
    <source>
        <dbReference type="ARBA" id="ARBA00023295"/>
    </source>
</evidence>
<dbReference type="SUPFAM" id="SSF51445">
    <property type="entry name" value="(Trans)glycosidases"/>
    <property type="match status" value="1"/>
</dbReference>
<dbReference type="Pfam" id="PF21566">
    <property type="entry name" value="NagA_C"/>
    <property type="match status" value="1"/>
</dbReference>
<feature type="domain" description="Glycoside hydrolase family 3 N-terminal" evidence="6">
    <location>
        <begin position="2"/>
        <end position="310"/>
    </location>
</feature>
<dbReference type="Pfam" id="PF00933">
    <property type="entry name" value="Glyco_hydro_3"/>
    <property type="match status" value="1"/>
</dbReference>
<evidence type="ECO:0000313" key="9">
    <source>
        <dbReference type="Proteomes" id="UP000058636"/>
    </source>
</evidence>
<keyword evidence="5" id="KW-0326">Glycosidase</keyword>
<dbReference type="Gene3D" id="3.20.20.300">
    <property type="entry name" value="Glycoside hydrolase, family 3, N-terminal domain"/>
    <property type="match status" value="1"/>
</dbReference>
<evidence type="ECO:0000259" key="7">
    <source>
        <dbReference type="Pfam" id="PF21566"/>
    </source>
</evidence>
<gene>
    <name evidence="8" type="ORF">XD57_0677</name>
</gene>
<dbReference type="InterPro" id="IPR050226">
    <property type="entry name" value="NagZ_Beta-hexosaminidase"/>
</dbReference>
<dbReference type="EMBL" id="LGFG01000040">
    <property type="protein sequence ID" value="KUK23220.1"/>
    <property type="molecule type" value="Genomic_DNA"/>
</dbReference>
<protein>
    <recommendedName>
        <fullName evidence="3">beta-N-acetylhexosaminidase</fullName>
        <ecNumber evidence="3">3.2.1.52</ecNumber>
    </recommendedName>
</protein>
<dbReference type="InterPro" id="IPR049018">
    <property type="entry name" value="NagA_C"/>
</dbReference>
<keyword evidence="4 8" id="KW-0378">Hydrolase</keyword>
<name>A0A101ERE2_9THEM</name>
<proteinExistence type="inferred from homology"/>
<dbReference type="GO" id="GO:0009254">
    <property type="term" value="P:peptidoglycan turnover"/>
    <property type="evidence" value="ECO:0007669"/>
    <property type="project" value="TreeGrafter"/>
</dbReference>
<dbReference type="GO" id="GO:0005975">
    <property type="term" value="P:carbohydrate metabolic process"/>
    <property type="evidence" value="ECO:0007669"/>
    <property type="project" value="InterPro"/>
</dbReference>
<evidence type="ECO:0000256" key="3">
    <source>
        <dbReference type="ARBA" id="ARBA00012663"/>
    </source>
</evidence>
<reference evidence="8 9" key="1">
    <citation type="journal article" date="2015" name="MBio">
        <title>Genome-Resolved Metagenomic Analysis Reveals Roles for Candidate Phyla and Other Microbial Community Members in Biogeochemical Transformations in Oil Reservoirs.</title>
        <authorList>
            <person name="Hu P."/>
            <person name="Tom L."/>
            <person name="Singh A."/>
            <person name="Thomas B.C."/>
            <person name="Baker B.J."/>
            <person name="Piceno Y.M."/>
            <person name="Andersen G.L."/>
            <person name="Banfield J.F."/>
        </authorList>
    </citation>
    <scope>NUCLEOTIDE SEQUENCE [LARGE SCALE GENOMIC DNA]</scope>
    <source>
        <strain evidence="8">46_26</strain>
    </source>
</reference>
<evidence type="ECO:0000313" key="8">
    <source>
        <dbReference type="EMBL" id="KUK23220.1"/>
    </source>
</evidence>
<dbReference type="GO" id="GO:0004563">
    <property type="term" value="F:beta-N-acetylhexosaminidase activity"/>
    <property type="evidence" value="ECO:0007669"/>
    <property type="project" value="UniProtKB-EC"/>
</dbReference>
<evidence type="ECO:0000256" key="4">
    <source>
        <dbReference type="ARBA" id="ARBA00022801"/>
    </source>
</evidence>
<dbReference type="PANTHER" id="PTHR30480">
    <property type="entry name" value="BETA-HEXOSAMINIDASE-RELATED"/>
    <property type="match status" value="1"/>
</dbReference>
<dbReference type="InterPro" id="IPR017853">
    <property type="entry name" value="GH"/>
</dbReference>
<dbReference type="AlphaFoldDB" id="A0A101ERE2"/>
<dbReference type="Proteomes" id="UP000058636">
    <property type="component" value="Unassembled WGS sequence"/>
</dbReference>
<comment type="caution">
    <text evidence="8">The sequence shown here is derived from an EMBL/GenBank/DDBJ whole genome shotgun (WGS) entry which is preliminary data.</text>
</comment>
<evidence type="ECO:0000256" key="2">
    <source>
        <dbReference type="ARBA" id="ARBA00005336"/>
    </source>
</evidence>
<dbReference type="PATRIC" id="fig|93930.3.peg.1526"/>
<dbReference type="InterPro" id="IPR036962">
    <property type="entry name" value="Glyco_hydro_3_N_sf"/>
</dbReference>
<dbReference type="EC" id="3.2.1.52" evidence="3"/>